<proteinExistence type="predicted"/>
<name>A0A6V3T2K1_9EUKA</name>
<reference evidence="1" key="1">
    <citation type="submission" date="2021-01" db="EMBL/GenBank/DDBJ databases">
        <authorList>
            <person name="Corre E."/>
            <person name="Pelletier E."/>
            <person name="Niang G."/>
            <person name="Scheremetjew M."/>
            <person name="Finn R."/>
            <person name="Kale V."/>
            <person name="Holt S."/>
            <person name="Cochrane G."/>
            <person name="Meng A."/>
            <person name="Brown T."/>
            <person name="Cohen L."/>
        </authorList>
    </citation>
    <scope>NUCLEOTIDE SEQUENCE</scope>
    <source>
        <strain evidence="1">CCCM811</strain>
    </source>
</reference>
<evidence type="ECO:0000313" key="2">
    <source>
        <dbReference type="EMBL" id="CAE0679708.1"/>
    </source>
</evidence>
<sequence>MRGLVLMVQAFSIASPNNRGASRRPSGRPPLIDVASQIEKIFTSHSLPDALDAIRMLGRLDKRQPFDFERSSSSSIRKVEGLFSRSLANNVMDKVEELEMSTEADSVDGQPSYHMSLVANGEKMDSDGIGNLLSLVDEAVYGDLLPIAREMMDNDKIIVSDVFLRRYGSYEINGLGRRSGIMGHYDCYSVVTAVVALDDVSAQGSNGLFTIELDEENDKSCHISCRRFFPLEIGDAVMHDWKTLHGVDVEPNKDRTSLVVWFSVEGQQRETVPNWISSGKIGDFVKGIASESAHSYIGETHPHDLYISSAALGNPFAMNRLGGLLEEEALSPERVAIVGDLLKELKGLPRCCLNGDEDCCTSLARRAWYQSALNGMAMALSSLGDEIMGDILWGEDVENGNVEKVDDMLIFAAKSIGLAAQQGHPEAVNCAKEILASKNTFLTSEECGKRIRSIEQVAEILKACISTI</sequence>
<dbReference type="EMBL" id="HBIV01044911">
    <property type="protein sequence ID" value="CAE0679707.1"/>
    <property type="molecule type" value="Transcribed_RNA"/>
</dbReference>
<evidence type="ECO:0008006" key="3">
    <source>
        <dbReference type="Google" id="ProtNLM"/>
    </source>
</evidence>
<protein>
    <recommendedName>
        <fullName evidence="3">Fe2OG dioxygenase domain-containing protein</fullName>
    </recommendedName>
</protein>
<gene>
    <name evidence="1" type="ORF">LGLO00237_LOCUS31492</name>
    <name evidence="2" type="ORF">LGLO00237_LOCUS31493</name>
</gene>
<dbReference type="AlphaFoldDB" id="A0A6V3T2K1"/>
<dbReference type="SUPFAM" id="SSF51197">
    <property type="entry name" value="Clavaminate synthase-like"/>
    <property type="match status" value="1"/>
</dbReference>
<evidence type="ECO:0000313" key="1">
    <source>
        <dbReference type="EMBL" id="CAE0679707.1"/>
    </source>
</evidence>
<organism evidence="1">
    <name type="scientific">Lotharella globosa</name>
    <dbReference type="NCBI Taxonomy" id="91324"/>
    <lineage>
        <taxon>Eukaryota</taxon>
        <taxon>Sar</taxon>
        <taxon>Rhizaria</taxon>
        <taxon>Cercozoa</taxon>
        <taxon>Chlorarachniophyceae</taxon>
        <taxon>Lotharella</taxon>
    </lineage>
</organism>
<dbReference type="EMBL" id="HBIV01044912">
    <property type="protein sequence ID" value="CAE0679708.1"/>
    <property type="molecule type" value="Transcribed_RNA"/>
</dbReference>
<accession>A0A6V3T2K1</accession>